<evidence type="ECO:0000259" key="3">
    <source>
        <dbReference type="Pfam" id="PF00685"/>
    </source>
</evidence>
<name>A0AAE1HLJ0_9NEOP</name>
<proteinExistence type="inferred from homology"/>
<dbReference type="Pfam" id="PF00685">
    <property type="entry name" value="Sulfotransfer_1"/>
    <property type="match status" value="1"/>
</dbReference>
<reference evidence="4" key="2">
    <citation type="journal article" date="2023" name="BMC Genomics">
        <title>Pest status, molecular evolution, and epigenetic factors derived from the genome assembly of Frankliniella fusca, a thysanopteran phytovirus vector.</title>
        <authorList>
            <person name="Catto M.A."/>
            <person name="Labadie P.E."/>
            <person name="Jacobson A.L."/>
            <person name="Kennedy G.G."/>
            <person name="Srinivasan R."/>
            <person name="Hunt B.G."/>
        </authorList>
    </citation>
    <scope>NUCLEOTIDE SEQUENCE</scope>
    <source>
        <strain evidence="4">PL_HMW_Pooled</strain>
    </source>
</reference>
<dbReference type="SUPFAM" id="SSF52540">
    <property type="entry name" value="P-loop containing nucleoside triphosphate hydrolases"/>
    <property type="match status" value="1"/>
</dbReference>
<dbReference type="InterPro" id="IPR027417">
    <property type="entry name" value="P-loop_NTPase"/>
</dbReference>
<keyword evidence="2" id="KW-0808">Transferase</keyword>
<dbReference type="GO" id="GO:0008146">
    <property type="term" value="F:sulfotransferase activity"/>
    <property type="evidence" value="ECO:0007669"/>
    <property type="project" value="InterPro"/>
</dbReference>
<feature type="domain" description="Sulfotransferase" evidence="3">
    <location>
        <begin position="127"/>
        <end position="395"/>
    </location>
</feature>
<keyword evidence="5" id="KW-1185">Reference proteome</keyword>
<protein>
    <submittedName>
        <fullName evidence="4">Luciferin sulfotransferase</fullName>
    </submittedName>
</protein>
<accession>A0AAE1HLJ0</accession>
<evidence type="ECO:0000256" key="1">
    <source>
        <dbReference type="ARBA" id="ARBA00005771"/>
    </source>
</evidence>
<dbReference type="Proteomes" id="UP001219518">
    <property type="component" value="Unassembled WGS sequence"/>
</dbReference>
<comment type="caution">
    <text evidence="4">The sequence shown here is derived from an EMBL/GenBank/DDBJ whole genome shotgun (WGS) entry which is preliminary data.</text>
</comment>
<evidence type="ECO:0000256" key="2">
    <source>
        <dbReference type="ARBA" id="ARBA00022679"/>
    </source>
</evidence>
<comment type="similarity">
    <text evidence="1">Belongs to the sulfotransferase 1 family.</text>
</comment>
<dbReference type="EMBL" id="JAHWGI010001145">
    <property type="protein sequence ID" value="KAK3923378.1"/>
    <property type="molecule type" value="Genomic_DNA"/>
</dbReference>
<organism evidence="4 5">
    <name type="scientific">Frankliniella fusca</name>
    <dbReference type="NCBI Taxonomy" id="407009"/>
    <lineage>
        <taxon>Eukaryota</taxon>
        <taxon>Metazoa</taxon>
        <taxon>Ecdysozoa</taxon>
        <taxon>Arthropoda</taxon>
        <taxon>Hexapoda</taxon>
        <taxon>Insecta</taxon>
        <taxon>Pterygota</taxon>
        <taxon>Neoptera</taxon>
        <taxon>Paraneoptera</taxon>
        <taxon>Thysanoptera</taxon>
        <taxon>Terebrantia</taxon>
        <taxon>Thripoidea</taxon>
        <taxon>Thripidae</taxon>
        <taxon>Frankliniella</taxon>
    </lineage>
</organism>
<reference evidence="4" key="1">
    <citation type="submission" date="2021-07" db="EMBL/GenBank/DDBJ databases">
        <authorList>
            <person name="Catto M.A."/>
            <person name="Jacobson A."/>
            <person name="Kennedy G."/>
            <person name="Labadie P."/>
            <person name="Hunt B.G."/>
            <person name="Srinivasan R."/>
        </authorList>
    </citation>
    <scope>NUCLEOTIDE SEQUENCE</scope>
    <source>
        <strain evidence="4">PL_HMW_Pooled</strain>
        <tissue evidence="4">Head</tissue>
    </source>
</reference>
<gene>
    <name evidence="4" type="ORF">KUF71_001789</name>
</gene>
<dbReference type="AlphaFoldDB" id="A0AAE1HLJ0"/>
<evidence type="ECO:0000313" key="5">
    <source>
        <dbReference type="Proteomes" id="UP001219518"/>
    </source>
</evidence>
<dbReference type="Gene3D" id="3.40.50.300">
    <property type="entry name" value="P-loop containing nucleotide triphosphate hydrolases"/>
    <property type="match status" value="1"/>
</dbReference>
<sequence>MADGEKALSHINPSTFNSKQLAEILPGSIKTLTLYGRIIKLISKFPPFAPPQHSHRHRRRPLTITMPAAKPLAFRVVDRSDRVGRILHEHFLSAYRKGYVLCGEKKVAMPTRYADLAESILDLPIRDDDVWVVSHPKTGTTWTQEMVWLIGHDLDYEGAKVNLPARFPFIDHTALFDYRTMDIPMPDLPEFVTDSVGFIDRLAGPRFIKTHLPYQLLPTQLQDPKSKAKMVYVCRNAKDTCVSYYHHCRLLEGYTGDFHDFCELFLAGAVCFGPFWDHVLDFWARRDQPNVLFLTYEQLKQDLAGVIRRTAAFLGKQMTDEQVEQLRQHLSFESMKNNPAVNYEEVIEINRKYNLITEAGSFMRSGTVGNWKGLMSPEQSLRFDKWSQEHLAGTGLQL</sequence>
<evidence type="ECO:0000313" key="4">
    <source>
        <dbReference type="EMBL" id="KAK3923378.1"/>
    </source>
</evidence>
<dbReference type="PANTHER" id="PTHR11783">
    <property type="entry name" value="SULFOTRANSFERASE SULT"/>
    <property type="match status" value="1"/>
</dbReference>
<dbReference type="InterPro" id="IPR000863">
    <property type="entry name" value="Sulfotransferase_dom"/>
</dbReference>